<dbReference type="PANTHER" id="PTHR46122:SF5">
    <property type="entry name" value="F-BOX DOMAIN-CONTAINING PROTEIN"/>
    <property type="match status" value="1"/>
</dbReference>
<comment type="caution">
    <text evidence="4">The sequence shown here is derived from an EMBL/GenBank/DDBJ whole genome shotgun (WGS) entry which is preliminary data.</text>
</comment>
<dbReference type="Proteomes" id="UP000585474">
    <property type="component" value="Unassembled WGS sequence"/>
</dbReference>
<protein>
    <recommendedName>
        <fullName evidence="6">Galactose oxidase/kelch repeat superfamily protein</fullName>
    </recommendedName>
</protein>
<keyword evidence="5" id="KW-1185">Reference proteome</keyword>
<name>A0A7J0EMD6_9ERIC</name>
<keyword evidence="2" id="KW-0677">Repeat</keyword>
<evidence type="ECO:0000313" key="5">
    <source>
        <dbReference type="Proteomes" id="UP000585474"/>
    </source>
</evidence>
<keyword evidence="1" id="KW-0880">Kelch repeat</keyword>
<dbReference type="OrthoDB" id="191037at2759"/>
<dbReference type="AlphaFoldDB" id="A0A7J0EMD6"/>
<evidence type="ECO:0008006" key="6">
    <source>
        <dbReference type="Google" id="ProtNLM"/>
    </source>
</evidence>
<proteinExistence type="predicted"/>
<reference evidence="4 5" key="1">
    <citation type="submission" date="2019-07" db="EMBL/GenBank/DDBJ databases">
        <title>De Novo Assembly of kiwifruit Actinidia rufa.</title>
        <authorList>
            <person name="Sugita-Konishi S."/>
            <person name="Sato K."/>
            <person name="Mori E."/>
            <person name="Abe Y."/>
            <person name="Kisaki G."/>
            <person name="Hamano K."/>
            <person name="Suezawa K."/>
            <person name="Otani M."/>
            <person name="Fukuda T."/>
            <person name="Manabe T."/>
            <person name="Gomi K."/>
            <person name="Tabuchi M."/>
            <person name="Akimitsu K."/>
            <person name="Kataoka I."/>
        </authorList>
    </citation>
    <scope>NUCLEOTIDE SEQUENCE [LARGE SCALE GENOMIC DNA]</scope>
    <source>
        <strain evidence="5">cv. Fuchu</strain>
    </source>
</reference>
<dbReference type="InterPro" id="IPR052439">
    <property type="entry name" value="F-box/Kelch-repeat"/>
</dbReference>
<dbReference type="SUPFAM" id="SSF117281">
    <property type="entry name" value="Kelch motif"/>
    <property type="match status" value="1"/>
</dbReference>
<sequence>MVKGNEREIGEERENVEESEVFGENCYRMSKNGGLDMDCGKNCWFDSASPPPEKRRIHETNSGSDQMSPMVHREEALPRMKKWRRLCAGCYMDNKFLVIGGRNEDGELTAGELFDEARKKELYSLETSSNQLKVYVKSSNTWRQLGQVQVRADCNKGWGVAFKSLGDELLVIGNSSVSSAGNCMSMFTCSLDPDANRLDWKLVNSCRNQLSLFILNCSVMVA</sequence>
<dbReference type="EMBL" id="BJWL01000005">
    <property type="protein sequence ID" value="GFY87326.1"/>
    <property type="molecule type" value="Genomic_DNA"/>
</dbReference>
<evidence type="ECO:0000256" key="3">
    <source>
        <dbReference type="SAM" id="MobiDB-lite"/>
    </source>
</evidence>
<dbReference type="InterPro" id="IPR015915">
    <property type="entry name" value="Kelch-typ_b-propeller"/>
</dbReference>
<dbReference type="GO" id="GO:0005829">
    <property type="term" value="C:cytosol"/>
    <property type="evidence" value="ECO:0007669"/>
    <property type="project" value="TreeGrafter"/>
</dbReference>
<organism evidence="4 5">
    <name type="scientific">Actinidia rufa</name>
    <dbReference type="NCBI Taxonomy" id="165716"/>
    <lineage>
        <taxon>Eukaryota</taxon>
        <taxon>Viridiplantae</taxon>
        <taxon>Streptophyta</taxon>
        <taxon>Embryophyta</taxon>
        <taxon>Tracheophyta</taxon>
        <taxon>Spermatophyta</taxon>
        <taxon>Magnoliopsida</taxon>
        <taxon>eudicotyledons</taxon>
        <taxon>Gunneridae</taxon>
        <taxon>Pentapetalae</taxon>
        <taxon>asterids</taxon>
        <taxon>Ericales</taxon>
        <taxon>Actinidiaceae</taxon>
        <taxon>Actinidia</taxon>
    </lineage>
</organism>
<dbReference type="Gene3D" id="2.120.10.80">
    <property type="entry name" value="Kelch-type beta propeller"/>
    <property type="match status" value="1"/>
</dbReference>
<dbReference type="PANTHER" id="PTHR46122">
    <property type="entry name" value="GALACTOSE OXIDASE/KELCH REPEAT PROTEIN-RELATED"/>
    <property type="match status" value="1"/>
</dbReference>
<gene>
    <name evidence="4" type="ORF">Acr_05g0009650</name>
</gene>
<evidence type="ECO:0000256" key="2">
    <source>
        <dbReference type="ARBA" id="ARBA00022737"/>
    </source>
</evidence>
<evidence type="ECO:0000256" key="1">
    <source>
        <dbReference type="ARBA" id="ARBA00022441"/>
    </source>
</evidence>
<accession>A0A7J0EMD6</accession>
<feature type="region of interest" description="Disordered" evidence="3">
    <location>
        <begin position="50"/>
        <end position="71"/>
    </location>
</feature>
<evidence type="ECO:0000313" key="4">
    <source>
        <dbReference type="EMBL" id="GFY87326.1"/>
    </source>
</evidence>